<name>A0AAV5LGW8_9ROSI</name>
<feature type="compositionally biased region" description="Basic and acidic residues" evidence="1">
    <location>
        <begin position="1"/>
        <end position="10"/>
    </location>
</feature>
<proteinExistence type="predicted"/>
<evidence type="ECO:0000313" key="2">
    <source>
        <dbReference type="EMBL" id="GKV36575.1"/>
    </source>
</evidence>
<evidence type="ECO:0000256" key="1">
    <source>
        <dbReference type="SAM" id="MobiDB-lite"/>
    </source>
</evidence>
<accession>A0AAV5LGW8</accession>
<sequence>MQWERGETNRVRVGPAEEEDVGSRSSEPSAFQRLRRLQKLRGSDRKSINSDSDAFATGGGPAGWGTSTLSDERSRYNAYNIGW</sequence>
<evidence type="ECO:0000313" key="3">
    <source>
        <dbReference type="Proteomes" id="UP001054252"/>
    </source>
</evidence>
<keyword evidence="3" id="KW-1185">Reference proteome</keyword>
<dbReference type="Proteomes" id="UP001054252">
    <property type="component" value="Unassembled WGS sequence"/>
</dbReference>
<feature type="region of interest" description="Disordered" evidence="1">
    <location>
        <begin position="1"/>
        <end position="71"/>
    </location>
</feature>
<dbReference type="EMBL" id="BPVZ01000117">
    <property type="protein sequence ID" value="GKV36575.1"/>
    <property type="molecule type" value="Genomic_DNA"/>
</dbReference>
<gene>
    <name evidence="2" type="ORF">SLEP1_g44688</name>
</gene>
<organism evidence="2 3">
    <name type="scientific">Rubroshorea leprosula</name>
    <dbReference type="NCBI Taxonomy" id="152421"/>
    <lineage>
        <taxon>Eukaryota</taxon>
        <taxon>Viridiplantae</taxon>
        <taxon>Streptophyta</taxon>
        <taxon>Embryophyta</taxon>
        <taxon>Tracheophyta</taxon>
        <taxon>Spermatophyta</taxon>
        <taxon>Magnoliopsida</taxon>
        <taxon>eudicotyledons</taxon>
        <taxon>Gunneridae</taxon>
        <taxon>Pentapetalae</taxon>
        <taxon>rosids</taxon>
        <taxon>malvids</taxon>
        <taxon>Malvales</taxon>
        <taxon>Dipterocarpaceae</taxon>
        <taxon>Rubroshorea</taxon>
    </lineage>
</organism>
<protein>
    <submittedName>
        <fullName evidence="2">Uncharacterized protein</fullName>
    </submittedName>
</protein>
<dbReference type="AlphaFoldDB" id="A0AAV5LGW8"/>
<reference evidence="2 3" key="1">
    <citation type="journal article" date="2021" name="Commun. Biol.">
        <title>The genome of Shorea leprosula (Dipterocarpaceae) highlights the ecological relevance of drought in aseasonal tropical rainforests.</title>
        <authorList>
            <person name="Ng K.K.S."/>
            <person name="Kobayashi M.J."/>
            <person name="Fawcett J.A."/>
            <person name="Hatakeyama M."/>
            <person name="Paape T."/>
            <person name="Ng C.H."/>
            <person name="Ang C.C."/>
            <person name="Tnah L.H."/>
            <person name="Lee C.T."/>
            <person name="Nishiyama T."/>
            <person name="Sese J."/>
            <person name="O'Brien M.J."/>
            <person name="Copetti D."/>
            <person name="Mohd Noor M.I."/>
            <person name="Ong R.C."/>
            <person name="Putra M."/>
            <person name="Sireger I.Z."/>
            <person name="Indrioko S."/>
            <person name="Kosugi Y."/>
            <person name="Izuno A."/>
            <person name="Isagi Y."/>
            <person name="Lee S.L."/>
            <person name="Shimizu K.K."/>
        </authorList>
    </citation>
    <scope>NUCLEOTIDE SEQUENCE [LARGE SCALE GENOMIC DNA]</scope>
    <source>
        <strain evidence="2">214</strain>
    </source>
</reference>
<comment type="caution">
    <text evidence="2">The sequence shown here is derived from an EMBL/GenBank/DDBJ whole genome shotgun (WGS) entry which is preliminary data.</text>
</comment>